<dbReference type="PANTHER" id="PTHR14907">
    <property type="entry name" value="FI14130P"/>
    <property type="match status" value="1"/>
</dbReference>
<organism evidence="1 2">
    <name type="scientific">Cyprinodon variegatus</name>
    <name type="common">Sheepshead minnow</name>
    <dbReference type="NCBI Taxonomy" id="28743"/>
    <lineage>
        <taxon>Eukaryota</taxon>
        <taxon>Metazoa</taxon>
        <taxon>Chordata</taxon>
        <taxon>Craniata</taxon>
        <taxon>Vertebrata</taxon>
        <taxon>Euteleostomi</taxon>
        <taxon>Actinopterygii</taxon>
        <taxon>Neopterygii</taxon>
        <taxon>Teleostei</taxon>
        <taxon>Neoteleostei</taxon>
        <taxon>Acanthomorphata</taxon>
        <taxon>Ovalentaria</taxon>
        <taxon>Atherinomorphae</taxon>
        <taxon>Cyprinodontiformes</taxon>
        <taxon>Cyprinodontidae</taxon>
        <taxon>Cyprinodon</taxon>
    </lineage>
</organism>
<dbReference type="Proteomes" id="UP000265020">
    <property type="component" value="Unassembled WGS sequence"/>
</dbReference>
<dbReference type="PANTHER" id="PTHR14907:SF4">
    <property type="entry name" value="SUPPRESSOR APC DOMAIN-CONTAINING PROTEIN 1"/>
    <property type="match status" value="1"/>
</dbReference>
<sequence>MACRLSSSGSYTVVLLPLKTSLYSQEALRFYLWIKRMKDLEKEKDALWSGLEVLEHGRLWYLQRLSENRALQCVESRNRMRLCHKHASEVNRDVWILTTNKPCCKCQLLKYVFVFGEGFSTNCIGSEEKVADYFIFGVVLKPLVCKVSQSSPKLPLIV</sequence>
<evidence type="ECO:0000313" key="2">
    <source>
        <dbReference type="Proteomes" id="UP000265020"/>
    </source>
</evidence>
<evidence type="ECO:0000313" key="1">
    <source>
        <dbReference type="Ensembl" id="ENSCVAP00000009809.1"/>
    </source>
</evidence>
<reference evidence="1" key="1">
    <citation type="submission" date="2025-08" db="UniProtKB">
        <authorList>
            <consortium name="Ensembl"/>
        </authorList>
    </citation>
    <scope>IDENTIFICATION</scope>
</reference>
<name>A0A3Q2CVQ5_CYPVA</name>
<proteinExistence type="predicted"/>
<reference evidence="1" key="2">
    <citation type="submission" date="2025-09" db="UniProtKB">
        <authorList>
            <consortium name="Ensembl"/>
        </authorList>
    </citation>
    <scope>IDENTIFICATION</scope>
</reference>
<dbReference type="Ensembl" id="ENSCVAT00000016328.1">
    <property type="protein sequence ID" value="ENSCVAP00000009809.1"/>
    <property type="gene ID" value="ENSCVAG00000011827.1"/>
</dbReference>
<dbReference type="GeneTree" id="ENSGT00940000177041"/>
<dbReference type="STRING" id="28743.ENSCVAP00000009809"/>
<dbReference type="AlphaFoldDB" id="A0A3Q2CVQ5"/>
<dbReference type="InterPro" id="IPR026828">
    <property type="entry name" value="SAPC2_1/2"/>
</dbReference>
<dbReference type="Pfam" id="PF11414">
    <property type="entry name" value="Suppressor_APC"/>
    <property type="match status" value="1"/>
</dbReference>
<keyword evidence="2" id="KW-1185">Reference proteome</keyword>
<protein>
    <submittedName>
        <fullName evidence="1">Uncharacterized protein</fullName>
    </submittedName>
</protein>
<accession>A0A3Q2CVQ5</accession>